<comment type="caution">
    <text evidence="14">The sequence shown here is derived from an EMBL/GenBank/DDBJ whole genome shotgun (WGS) entry which is preliminary data.</text>
</comment>
<comment type="cofactor">
    <cofactor evidence="1">
        <name>Mg(2+)</name>
        <dbReference type="ChEBI" id="CHEBI:18420"/>
    </cofactor>
</comment>
<evidence type="ECO:0000256" key="11">
    <source>
        <dbReference type="ARBA" id="ARBA00023209"/>
    </source>
</evidence>
<dbReference type="NCBIfam" id="NF009874">
    <property type="entry name" value="PRK13337.1"/>
    <property type="match status" value="1"/>
</dbReference>
<dbReference type="SMART" id="SM00046">
    <property type="entry name" value="DAGKc"/>
    <property type="match status" value="1"/>
</dbReference>
<evidence type="ECO:0000256" key="2">
    <source>
        <dbReference type="ARBA" id="ARBA00005983"/>
    </source>
</evidence>
<keyword evidence="8" id="KW-0067">ATP-binding</keyword>
<dbReference type="Pfam" id="PF19279">
    <property type="entry name" value="YegS_C"/>
    <property type="match status" value="1"/>
</dbReference>
<dbReference type="GO" id="GO:0005524">
    <property type="term" value="F:ATP binding"/>
    <property type="evidence" value="ECO:0007669"/>
    <property type="project" value="UniProtKB-KW"/>
</dbReference>
<comment type="similarity">
    <text evidence="2">Belongs to the diacylglycerol/lipid kinase family.</text>
</comment>
<keyword evidence="6" id="KW-0547">Nucleotide-binding</keyword>
<evidence type="ECO:0000256" key="5">
    <source>
        <dbReference type="ARBA" id="ARBA00022723"/>
    </source>
</evidence>
<evidence type="ECO:0000256" key="9">
    <source>
        <dbReference type="ARBA" id="ARBA00022842"/>
    </source>
</evidence>
<gene>
    <name evidence="14" type="ORF">HCN83_12345</name>
</gene>
<dbReference type="Gene3D" id="2.60.200.40">
    <property type="match status" value="1"/>
</dbReference>
<protein>
    <submittedName>
        <fullName evidence="14">Diacylglycerol kinase</fullName>
    </submittedName>
</protein>
<dbReference type="EMBL" id="JAATHJ010000021">
    <property type="protein sequence ID" value="NJP38377.1"/>
    <property type="molecule type" value="Genomic_DNA"/>
</dbReference>
<evidence type="ECO:0000256" key="6">
    <source>
        <dbReference type="ARBA" id="ARBA00022741"/>
    </source>
</evidence>
<keyword evidence="9" id="KW-0460">Magnesium</keyword>
<dbReference type="InterPro" id="IPR017438">
    <property type="entry name" value="ATP-NAD_kinase_N"/>
</dbReference>
<evidence type="ECO:0000256" key="4">
    <source>
        <dbReference type="ARBA" id="ARBA00022679"/>
    </source>
</evidence>
<dbReference type="Pfam" id="PF00781">
    <property type="entry name" value="DAGK_cat"/>
    <property type="match status" value="1"/>
</dbReference>
<dbReference type="SUPFAM" id="SSF111331">
    <property type="entry name" value="NAD kinase/diacylglycerol kinase-like"/>
    <property type="match status" value="1"/>
</dbReference>
<dbReference type="PANTHER" id="PTHR12358">
    <property type="entry name" value="SPHINGOSINE KINASE"/>
    <property type="match status" value="1"/>
</dbReference>
<evidence type="ECO:0000313" key="14">
    <source>
        <dbReference type="EMBL" id="NJP38377.1"/>
    </source>
</evidence>
<dbReference type="InterPro" id="IPR050187">
    <property type="entry name" value="Lipid_Phosphate_FormReg"/>
</dbReference>
<reference evidence="14 15" key="1">
    <citation type="submission" date="2020-03" db="EMBL/GenBank/DDBJ databases">
        <title>Assessment of the enzymatic potential of alkaline-tolerant lipase obtained from Bacillus luteus H11 (technogenic soil) for the bioremediation of saline soils contaminated with petroleum substances.</title>
        <authorList>
            <person name="Kalwasinska A."/>
        </authorList>
    </citation>
    <scope>NUCLEOTIDE SEQUENCE [LARGE SCALE GENOMIC DNA]</scope>
    <source>
        <strain evidence="14 15">H11</strain>
    </source>
</reference>
<feature type="domain" description="DAGKc" evidence="13">
    <location>
        <begin position="1"/>
        <end position="132"/>
    </location>
</feature>
<dbReference type="PANTHER" id="PTHR12358:SF106">
    <property type="entry name" value="LIPID KINASE YEGS"/>
    <property type="match status" value="1"/>
</dbReference>
<evidence type="ECO:0000256" key="10">
    <source>
        <dbReference type="ARBA" id="ARBA00023098"/>
    </source>
</evidence>
<dbReference type="InterPro" id="IPR016064">
    <property type="entry name" value="NAD/diacylglycerol_kinase_sf"/>
</dbReference>
<dbReference type="AlphaFoldDB" id="A0A969TVR2"/>
<keyword evidence="10" id="KW-0443">Lipid metabolism</keyword>
<dbReference type="GO" id="GO:0004143">
    <property type="term" value="F:ATP-dependent diacylglycerol kinase activity"/>
    <property type="evidence" value="ECO:0007669"/>
    <property type="project" value="TreeGrafter"/>
</dbReference>
<dbReference type="GO" id="GO:0005886">
    <property type="term" value="C:plasma membrane"/>
    <property type="evidence" value="ECO:0007669"/>
    <property type="project" value="TreeGrafter"/>
</dbReference>
<keyword evidence="3" id="KW-0444">Lipid biosynthesis</keyword>
<dbReference type="InterPro" id="IPR001206">
    <property type="entry name" value="Diacylglycerol_kinase_cat_dom"/>
</dbReference>
<keyword evidence="11" id="KW-0594">Phospholipid biosynthesis</keyword>
<accession>A0A969TVR2</accession>
<organism evidence="14 15">
    <name type="scientific">Alkalicoccus luteus</name>
    <dbReference type="NCBI Taxonomy" id="1237094"/>
    <lineage>
        <taxon>Bacteria</taxon>
        <taxon>Bacillati</taxon>
        <taxon>Bacillota</taxon>
        <taxon>Bacilli</taxon>
        <taxon>Bacillales</taxon>
        <taxon>Bacillaceae</taxon>
        <taxon>Alkalicoccus</taxon>
    </lineage>
</organism>
<evidence type="ECO:0000256" key="1">
    <source>
        <dbReference type="ARBA" id="ARBA00001946"/>
    </source>
</evidence>
<dbReference type="Gene3D" id="3.40.50.10330">
    <property type="entry name" value="Probable inorganic polyphosphate/atp-NAD kinase, domain 1"/>
    <property type="match status" value="1"/>
</dbReference>
<evidence type="ECO:0000259" key="13">
    <source>
        <dbReference type="PROSITE" id="PS50146"/>
    </source>
</evidence>
<evidence type="ECO:0000256" key="8">
    <source>
        <dbReference type="ARBA" id="ARBA00022840"/>
    </source>
</evidence>
<dbReference type="NCBIfam" id="TIGR00147">
    <property type="entry name" value="YegS/Rv2252/BmrU family lipid kinase"/>
    <property type="match status" value="1"/>
</dbReference>
<name>A0A969TVR2_9BACI</name>
<keyword evidence="12" id="KW-1208">Phospholipid metabolism</keyword>
<dbReference type="InterPro" id="IPR045540">
    <property type="entry name" value="YegS/DAGK_C"/>
</dbReference>
<keyword evidence="5" id="KW-0479">Metal-binding</keyword>
<evidence type="ECO:0000313" key="15">
    <source>
        <dbReference type="Proteomes" id="UP000752012"/>
    </source>
</evidence>
<evidence type="ECO:0000256" key="7">
    <source>
        <dbReference type="ARBA" id="ARBA00022777"/>
    </source>
</evidence>
<dbReference type="PROSITE" id="PS50146">
    <property type="entry name" value="DAGK"/>
    <property type="match status" value="1"/>
</dbReference>
<dbReference type="RefSeq" id="WP_168007801.1">
    <property type="nucleotide sequence ID" value="NZ_JAATHJ010000021.1"/>
</dbReference>
<evidence type="ECO:0000256" key="12">
    <source>
        <dbReference type="ARBA" id="ARBA00023264"/>
    </source>
</evidence>
<evidence type="ECO:0000256" key="3">
    <source>
        <dbReference type="ARBA" id="ARBA00022516"/>
    </source>
</evidence>
<dbReference type="GO" id="GO:0008654">
    <property type="term" value="P:phospholipid biosynthetic process"/>
    <property type="evidence" value="ECO:0007669"/>
    <property type="project" value="UniProtKB-KW"/>
</dbReference>
<dbReference type="GO" id="GO:0046872">
    <property type="term" value="F:metal ion binding"/>
    <property type="evidence" value="ECO:0007669"/>
    <property type="project" value="UniProtKB-KW"/>
</dbReference>
<dbReference type="Proteomes" id="UP000752012">
    <property type="component" value="Unassembled WGS sequence"/>
</dbReference>
<dbReference type="NCBIfam" id="NF009603">
    <property type="entry name" value="PRK13055.1"/>
    <property type="match status" value="1"/>
</dbReference>
<proteinExistence type="inferred from homology"/>
<keyword evidence="7 14" id="KW-0418">Kinase</keyword>
<keyword evidence="15" id="KW-1185">Reference proteome</keyword>
<dbReference type="InterPro" id="IPR005218">
    <property type="entry name" value="Diacylglycerol/lipid_kinase"/>
</dbReference>
<sequence length="312" mass="34547">MTKRARLIYNPTSGREQVKRHLPFILETLEKAGYEASAHATTGEGCARRAAALACEREFDFVIAAGGDGTIHEVVNGIAEKDYRPKLGLLPGGTTNDFARALHIPKNIEEACETLVSGKERAIDVGRVGDKYFINIAGAGTLTELTYEVPSRLKTMMGQMAYYVKGFEKLPRIKPTQVTIHYDGETFEGEIMLFLVSNTNSVGGFEKLAPEAHLDDGKFDLIIVKKTNLADVVRLTGAAMRGEHLKDDRVLYVQAGDIEIISEDKLELNLDGEHGGALQERFINLYRHVNMMVPDRIHTCLQADNEAQVEIE</sequence>
<keyword evidence="4" id="KW-0808">Transferase</keyword>